<feature type="binding site" evidence="5">
    <location>
        <position position="312"/>
    </location>
    <ligand>
        <name>Zn(2+)</name>
        <dbReference type="ChEBI" id="CHEBI:29105"/>
    </ligand>
</feature>
<dbReference type="InterPro" id="IPR017226">
    <property type="entry name" value="BHMT-like"/>
</dbReference>
<dbReference type="Proteomes" id="UP001338582">
    <property type="component" value="Chromosome 3"/>
</dbReference>
<keyword evidence="3 5" id="KW-0479">Metal-binding</keyword>
<dbReference type="Gene3D" id="3.20.20.330">
    <property type="entry name" value="Homocysteine-binding-like domain"/>
    <property type="match status" value="1"/>
</dbReference>
<feature type="domain" description="Hcy-binding" evidence="6">
    <location>
        <begin position="1"/>
        <end position="327"/>
    </location>
</feature>
<organism evidence="7 8">
    <name type="scientific">Australozyma saopauloensis</name>
    <dbReference type="NCBI Taxonomy" id="291208"/>
    <lineage>
        <taxon>Eukaryota</taxon>
        <taxon>Fungi</taxon>
        <taxon>Dikarya</taxon>
        <taxon>Ascomycota</taxon>
        <taxon>Saccharomycotina</taxon>
        <taxon>Pichiomycetes</taxon>
        <taxon>Metschnikowiaceae</taxon>
        <taxon>Australozyma</taxon>
    </lineage>
</organism>
<dbReference type="PIRSF" id="PIRSF037505">
    <property type="entry name" value="Betaine_HMT"/>
    <property type="match status" value="1"/>
</dbReference>
<dbReference type="GO" id="GO:0032259">
    <property type="term" value="P:methylation"/>
    <property type="evidence" value="ECO:0007669"/>
    <property type="project" value="UniProtKB-KW"/>
</dbReference>
<dbReference type="Pfam" id="PF02574">
    <property type="entry name" value="S-methyl_trans"/>
    <property type="match status" value="1"/>
</dbReference>
<dbReference type="PROSITE" id="PS50970">
    <property type="entry name" value="HCY"/>
    <property type="match status" value="1"/>
</dbReference>
<dbReference type="EMBL" id="CP138896">
    <property type="protein sequence ID" value="WPK25009.1"/>
    <property type="molecule type" value="Genomic_DNA"/>
</dbReference>
<dbReference type="GO" id="GO:0008898">
    <property type="term" value="F:S-adenosylmethionine-homocysteine S-methyltransferase activity"/>
    <property type="evidence" value="ECO:0007669"/>
    <property type="project" value="TreeGrafter"/>
</dbReference>
<sequence length="332" mass="36184">MSLSNHLALKRLIQDGSMGTSLEALVPDDHPLSVKGLPLWSTKVLLQEPSWVTNVHKTYLDVGAEMLITATYQASSQTLSKFAGLDIEGARKTWQTSVDCALDAISESECPQKVYIAGSIGPYGAFLANGSEYSGEYNGLQAAAIADYHREHLKFFVQAKGVDCIAFETIPNMDEVKGIFELIREVYTPEFQKEYFVVLSCKDEKHLVDGTPLETVVEYIHSQLDGLVASNFIGTGANCISFELVPGIIQSINNTSSRLGKEFLPLIVYPNLGFNNDMSDPANYGFRTDTSAWGTGVESWLSVPNVRIIGGCCSTGPAEVKTIADLVNQLPN</sequence>
<dbReference type="NCBIfam" id="NF007020">
    <property type="entry name" value="PRK09485.1"/>
    <property type="match status" value="1"/>
</dbReference>
<evidence type="ECO:0000256" key="5">
    <source>
        <dbReference type="PROSITE-ProRule" id="PRU00333"/>
    </source>
</evidence>
<evidence type="ECO:0000256" key="3">
    <source>
        <dbReference type="ARBA" id="ARBA00022723"/>
    </source>
</evidence>
<comment type="cofactor">
    <cofactor evidence="5">
        <name>Zn(2+)</name>
        <dbReference type="ChEBI" id="CHEBI:29105"/>
    </cofactor>
</comment>
<feature type="binding site" evidence="5">
    <location>
        <position position="313"/>
    </location>
    <ligand>
        <name>Zn(2+)</name>
        <dbReference type="ChEBI" id="CHEBI:29105"/>
    </ligand>
</feature>
<keyword evidence="4 5" id="KW-0862">Zinc</keyword>
<evidence type="ECO:0000259" key="6">
    <source>
        <dbReference type="PROSITE" id="PS50970"/>
    </source>
</evidence>
<dbReference type="InterPro" id="IPR003726">
    <property type="entry name" value="HCY_dom"/>
</dbReference>
<reference evidence="7 8" key="1">
    <citation type="submission" date="2023-10" db="EMBL/GenBank/DDBJ databases">
        <title>Draft Genome Sequence of Candida saopaulonensis from a very Premature Infant with Sepsis.</title>
        <authorList>
            <person name="Ning Y."/>
            <person name="Dai R."/>
            <person name="Xiao M."/>
            <person name="Xu Y."/>
            <person name="Yan Q."/>
            <person name="Zhang L."/>
        </authorList>
    </citation>
    <scope>NUCLEOTIDE SEQUENCE [LARGE SCALE GENOMIC DNA]</scope>
    <source>
        <strain evidence="7 8">19XY460</strain>
    </source>
</reference>
<feature type="binding site" evidence="5">
    <location>
        <position position="239"/>
    </location>
    <ligand>
        <name>Zn(2+)</name>
        <dbReference type="ChEBI" id="CHEBI:29105"/>
    </ligand>
</feature>
<evidence type="ECO:0000313" key="8">
    <source>
        <dbReference type="Proteomes" id="UP001338582"/>
    </source>
</evidence>
<dbReference type="RefSeq" id="XP_062877392.1">
    <property type="nucleotide sequence ID" value="XM_063021322.1"/>
</dbReference>
<keyword evidence="2 5" id="KW-0808">Transferase</keyword>
<dbReference type="PANTHER" id="PTHR46015:SF1">
    <property type="entry name" value="HOMOCYSTEINE S-METHYLTRANSFERASE-LIKE ISOFORM 1"/>
    <property type="match status" value="1"/>
</dbReference>
<evidence type="ECO:0000313" key="7">
    <source>
        <dbReference type="EMBL" id="WPK25009.1"/>
    </source>
</evidence>
<name>A0AAX4H955_9ASCO</name>
<proteinExistence type="predicted"/>
<accession>A0AAX4H955</accession>
<dbReference type="KEGG" id="asau:88173373"/>
<dbReference type="InterPro" id="IPR036589">
    <property type="entry name" value="HCY_dom_sf"/>
</dbReference>
<keyword evidence="8" id="KW-1185">Reference proteome</keyword>
<dbReference type="GO" id="GO:0008270">
    <property type="term" value="F:zinc ion binding"/>
    <property type="evidence" value="ECO:0007669"/>
    <property type="project" value="InterPro"/>
</dbReference>
<dbReference type="PANTHER" id="PTHR46015">
    <property type="entry name" value="ZGC:172121"/>
    <property type="match status" value="1"/>
</dbReference>
<dbReference type="GO" id="GO:0033528">
    <property type="term" value="P:S-methylmethionine cycle"/>
    <property type="evidence" value="ECO:0007669"/>
    <property type="project" value="TreeGrafter"/>
</dbReference>
<evidence type="ECO:0000256" key="1">
    <source>
        <dbReference type="ARBA" id="ARBA00022603"/>
    </source>
</evidence>
<evidence type="ECO:0000256" key="4">
    <source>
        <dbReference type="ARBA" id="ARBA00022833"/>
    </source>
</evidence>
<dbReference type="InterPro" id="IPR051486">
    <property type="entry name" value="Hcy_S-methyltransferase"/>
</dbReference>
<keyword evidence="1 5" id="KW-0489">Methyltransferase</keyword>
<protein>
    <recommendedName>
        <fullName evidence="6">Hcy-binding domain-containing protein</fullName>
    </recommendedName>
</protein>
<dbReference type="SUPFAM" id="SSF82282">
    <property type="entry name" value="Homocysteine S-methyltransferase"/>
    <property type="match status" value="1"/>
</dbReference>
<dbReference type="GO" id="GO:0009086">
    <property type="term" value="P:methionine biosynthetic process"/>
    <property type="evidence" value="ECO:0007669"/>
    <property type="project" value="InterPro"/>
</dbReference>
<gene>
    <name evidence="7" type="ORF">PUMCH_002308</name>
</gene>
<evidence type="ECO:0000256" key="2">
    <source>
        <dbReference type="ARBA" id="ARBA00022679"/>
    </source>
</evidence>
<dbReference type="AlphaFoldDB" id="A0AAX4H955"/>
<dbReference type="GeneID" id="88173373"/>